<reference evidence="2 3" key="1">
    <citation type="submission" date="2024-06" db="EMBL/GenBank/DDBJ databases">
        <title>The Natural Products Discovery Center: Release of the First 8490 Sequenced Strains for Exploring Actinobacteria Biosynthetic Diversity.</title>
        <authorList>
            <person name="Kalkreuter E."/>
            <person name="Kautsar S.A."/>
            <person name="Yang D."/>
            <person name="Bader C.D."/>
            <person name="Teijaro C.N."/>
            <person name="Fluegel L."/>
            <person name="Davis C.M."/>
            <person name="Simpson J.R."/>
            <person name="Lauterbach L."/>
            <person name="Steele A.D."/>
            <person name="Gui C."/>
            <person name="Meng S."/>
            <person name="Li G."/>
            <person name="Viehrig K."/>
            <person name="Ye F."/>
            <person name="Su P."/>
            <person name="Kiefer A.F."/>
            <person name="Nichols A."/>
            <person name="Cepeda A.J."/>
            <person name="Yan W."/>
            <person name="Fan B."/>
            <person name="Jiang Y."/>
            <person name="Adhikari A."/>
            <person name="Zheng C.-J."/>
            <person name="Schuster L."/>
            <person name="Cowan T.M."/>
            <person name="Smanski M.J."/>
            <person name="Chevrette M.G."/>
            <person name="De Carvalho L.P.S."/>
            <person name="Shen B."/>
        </authorList>
    </citation>
    <scope>NUCLEOTIDE SEQUENCE [LARGE SCALE GENOMIC DNA]</scope>
    <source>
        <strain evidence="2 3">NPDC000234</strain>
    </source>
</reference>
<dbReference type="Proteomes" id="UP001474181">
    <property type="component" value="Unassembled WGS sequence"/>
</dbReference>
<protein>
    <submittedName>
        <fullName evidence="2">Uncharacterized protein</fullName>
    </submittedName>
</protein>
<gene>
    <name evidence="2" type="ORF">ABT404_10810</name>
</gene>
<name>A0ABV1WTE8_9ACTN</name>
<sequence>MAEAEQVHISTYPPLWPTRDPGSAGKTCGPENAIRIRAGAHSFEAKVFNVVV</sequence>
<dbReference type="EMBL" id="JBEPEK010000057">
    <property type="protein sequence ID" value="MER7179953.1"/>
    <property type="molecule type" value="Genomic_DNA"/>
</dbReference>
<accession>A0ABV1WTE8</accession>
<organism evidence="2 3">
    <name type="scientific">Streptomyces hyaluromycini</name>
    <dbReference type="NCBI Taxonomy" id="1377993"/>
    <lineage>
        <taxon>Bacteria</taxon>
        <taxon>Bacillati</taxon>
        <taxon>Actinomycetota</taxon>
        <taxon>Actinomycetes</taxon>
        <taxon>Kitasatosporales</taxon>
        <taxon>Streptomycetaceae</taxon>
        <taxon>Streptomyces</taxon>
    </lineage>
</organism>
<evidence type="ECO:0000313" key="2">
    <source>
        <dbReference type="EMBL" id="MER7179953.1"/>
    </source>
</evidence>
<dbReference type="RefSeq" id="WP_350779591.1">
    <property type="nucleotide sequence ID" value="NZ_JBEPEK010000057.1"/>
</dbReference>
<evidence type="ECO:0000313" key="3">
    <source>
        <dbReference type="Proteomes" id="UP001474181"/>
    </source>
</evidence>
<feature type="region of interest" description="Disordered" evidence="1">
    <location>
        <begin position="1"/>
        <end position="30"/>
    </location>
</feature>
<comment type="caution">
    <text evidence="2">The sequence shown here is derived from an EMBL/GenBank/DDBJ whole genome shotgun (WGS) entry which is preliminary data.</text>
</comment>
<proteinExistence type="predicted"/>
<keyword evidence="3" id="KW-1185">Reference proteome</keyword>
<evidence type="ECO:0000256" key="1">
    <source>
        <dbReference type="SAM" id="MobiDB-lite"/>
    </source>
</evidence>